<keyword evidence="2" id="KW-0444">Lipid biosynthesis</keyword>
<dbReference type="RefSeq" id="WP_344895351.1">
    <property type="nucleotide sequence ID" value="NZ_BAAAZP010000226.1"/>
</dbReference>
<comment type="caution">
    <text evidence="8">The sequence shown here is derived from an EMBL/GenBank/DDBJ whole genome shotgun (WGS) entry which is preliminary data.</text>
</comment>
<evidence type="ECO:0000256" key="4">
    <source>
        <dbReference type="ARBA" id="ARBA00023098"/>
    </source>
</evidence>
<dbReference type="PANTHER" id="PTHR10434">
    <property type="entry name" value="1-ACYL-SN-GLYCEROL-3-PHOSPHATE ACYLTRANSFERASE"/>
    <property type="match status" value="1"/>
</dbReference>
<dbReference type="SUPFAM" id="SSF69593">
    <property type="entry name" value="Glycerol-3-phosphate (1)-acyltransferase"/>
    <property type="match status" value="1"/>
</dbReference>
<evidence type="ECO:0000256" key="1">
    <source>
        <dbReference type="ARBA" id="ARBA00005189"/>
    </source>
</evidence>
<sequence length="327" mass="33880">MSAVLPPADLPWAGPVPAPAAVVPVNPWRPVGPCTPEECVQDSAAAVGRVVRGARILAAVVIVLAGVPAALLSRTFASRRRQAAFTRMWARVLLRALGLRLEVVGPPDAALGDAALGDAAAPGGAAPAVGSLVVANHVSWLDPLVVAATLPARPLAKQEIAAWPVVRTLVSGAGALFIDRERLMELPSTVAAVAQALRAGDSVVAFPEGTTWCGRGMGEFRPAVFQAAVDAAAAVRPITLRYLEGAEPSTRACFVGEDTLLASVLRVTATRDLVVEVTLRAPLDHAVRDAPAPPGPWARAELAKMAESRVRQGVPGHHRLPSRGVGV</sequence>
<feature type="domain" description="Phospholipid/glycerol acyltransferase" evidence="7">
    <location>
        <begin position="131"/>
        <end position="243"/>
    </location>
</feature>
<keyword evidence="3" id="KW-0808">Transferase</keyword>
<gene>
    <name evidence="8" type="ORF">GCM10022224_095970</name>
</gene>
<keyword evidence="6" id="KW-0472">Membrane</keyword>
<evidence type="ECO:0000256" key="2">
    <source>
        <dbReference type="ARBA" id="ARBA00022516"/>
    </source>
</evidence>
<evidence type="ECO:0000256" key="3">
    <source>
        <dbReference type="ARBA" id="ARBA00022679"/>
    </source>
</evidence>
<dbReference type="SMART" id="SM00563">
    <property type="entry name" value="PlsC"/>
    <property type="match status" value="1"/>
</dbReference>
<evidence type="ECO:0000256" key="5">
    <source>
        <dbReference type="ARBA" id="ARBA00023315"/>
    </source>
</evidence>
<keyword evidence="5 8" id="KW-0012">Acyltransferase</keyword>
<keyword evidence="9" id="KW-1185">Reference proteome</keyword>
<dbReference type="CDD" id="cd07989">
    <property type="entry name" value="LPLAT_AGPAT-like"/>
    <property type="match status" value="1"/>
</dbReference>
<dbReference type="EMBL" id="BAAAZP010000226">
    <property type="protein sequence ID" value="GAA3715077.1"/>
    <property type="molecule type" value="Genomic_DNA"/>
</dbReference>
<protein>
    <submittedName>
        <fullName evidence="8">Lysophospholipid acyltransferase family protein</fullName>
    </submittedName>
</protein>
<organism evidence="8 9">
    <name type="scientific">Nonomuraea antimicrobica</name>
    <dbReference type="NCBI Taxonomy" id="561173"/>
    <lineage>
        <taxon>Bacteria</taxon>
        <taxon>Bacillati</taxon>
        <taxon>Actinomycetota</taxon>
        <taxon>Actinomycetes</taxon>
        <taxon>Streptosporangiales</taxon>
        <taxon>Streptosporangiaceae</taxon>
        <taxon>Nonomuraea</taxon>
    </lineage>
</organism>
<keyword evidence="6" id="KW-1133">Transmembrane helix</keyword>
<keyword evidence="6" id="KW-0812">Transmembrane</keyword>
<feature type="transmembrane region" description="Helical" evidence="6">
    <location>
        <begin position="56"/>
        <end position="77"/>
    </location>
</feature>
<dbReference type="InterPro" id="IPR002123">
    <property type="entry name" value="Plipid/glycerol_acylTrfase"/>
</dbReference>
<accession>A0ABP7E6R6</accession>
<evidence type="ECO:0000313" key="9">
    <source>
        <dbReference type="Proteomes" id="UP001500902"/>
    </source>
</evidence>
<evidence type="ECO:0000313" key="8">
    <source>
        <dbReference type="EMBL" id="GAA3715077.1"/>
    </source>
</evidence>
<name>A0ABP7E6R6_9ACTN</name>
<evidence type="ECO:0000259" key="7">
    <source>
        <dbReference type="SMART" id="SM00563"/>
    </source>
</evidence>
<proteinExistence type="predicted"/>
<dbReference type="GO" id="GO:0016746">
    <property type="term" value="F:acyltransferase activity"/>
    <property type="evidence" value="ECO:0007669"/>
    <property type="project" value="UniProtKB-KW"/>
</dbReference>
<dbReference type="Proteomes" id="UP001500902">
    <property type="component" value="Unassembled WGS sequence"/>
</dbReference>
<comment type="pathway">
    <text evidence="1">Lipid metabolism.</text>
</comment>
<keyword evidence="4" id="KW-0443">Lipid metabolism</keyword>
<dbReference type="PANTHER" id="PTHR10434:SF64">
    <property type="entry name" value="1-ACYL-SN-GLYCEROL-3-PHOSPHATE ACYLTRANSFERASE-RELATED"/>
    <property type="match status" value="1"/>
</dbReference>
<evidence type="ECO:0000256" key="6">
    <source>
        <dbReference type="SAM" id="Phobius"/>
    </source>
</evidence>
<reference evidence="9" key="1">
    <citation type="journal article" date="2019" name="Int. J. Syst. Evol. Microbiol.">
        <title>The Global Catalogue of Microorganisms (GCM) 10K type strain sequencing project: providing services to taxonomists for standard genome sequencing and annotation.</title>
        <authorList>
            <consortium name="The Broad Institute Genomics Platform"/>
            <consortium name="The Broad Institute Genome Sequencing Center for Infectious Disease"/>
            <person name="Wu L."/>
            <person name="Ma J."/>
        </authorList>
    </citation>
    <scope>NUCLEOTIDE SEQUENCE [LARGE SCALE GENOMIC DNA]</scope>
    <source>
        <strain evidence="9">JCM 16904</strain>
    </source>
</reference>
<dbReference type="Pfam" id="PF01553">
    <property type="entry name" value="Acyltransferase"/>
    <property type="match status" value="1"/>
</dbReference>